<evidence type="ECO:0000313" key="5">
    <source>
        <dbReference type="Proteomes" id="UP000283433"/>
    </source>
</evidence>
<dbReference type="InterPro" id="IPR021782">
    <property type="entry name" value="DUF3347"/>
</dbReference>
<keyword evidence="2" id="KW-0732">Signal</keyword>
<evidence type="ECO:0000256" key="1">
    <source>
        <dbReference type="SAM" id="MobiDB-lite"/>
    </source>
</evidence>
<dbReference type="RefSeq" id="WP_120181837.1">
    <property type="nucleotide sequence ID" value="NZ_MBTA01000023.1"/>
</dbReference>
<organism evidence="4 5">
    <name type="scientific">Pelobium manganitolerans</name>
    <dbReference type="NCBI Taxonomy" id="1842495"/>
    <lineage>
        <taxon>Bacteria</taxon>
        <taxon>Pseudomonadati</taxon>
        <taxon>Bacteroidota</taxon>
        <taxon>Sphingobacteriia</taxon>
        <taxon>Sphingobacteriales</taxon>
        <taxon>Sphingobacteriaceae</taxon>
        <taxon>Pelobium</taxon>
    </lineage>
</organism>
<evidence type="ECO:0000256" key="2">
    <source>
        <dbReference type="SAM" id="SignalP"/>
    </source>
</evidence>
<accession>A0A419S6C2</accession>
<name>A0A419S6C2_9SPHI</name>
<gene>
    <name evidence="4" type="ORF">BCY91_05575</name>
</gene>
<dbReference type="Proteomes" id="UP000283433">
    <property type="component" value="Unassembled WGS sequence"/>
</dbReference>
<protein>
    <recommendedName>
        <fullName evidence="3">DUF3347 domain-containing protein</fullName>
    </recommendedName>
</protein>
<dbReference type="EMBL" id="MBTA01000023">
    <property type="protein sequence ID" value="RKD16339.1"/>
    <property type="molecule type" value="Genomic_DNA"/>
</dbReference>
<feature type="chain" id="PRO_5019471943" description="DUF3347 domain-containing protein" evidence="2">
    <location>
        <begin position="24"/>
        <end position="219"/>
    </location>
</feature>
<reference evidence="4 5" key="1">
    <citation type="submission" date="2016-07" db="EMBL/GenBank/DDBJ databases">
        <title>Genome of Pelobium manganitolerans.</title>
        <authorList>
            <person name="Wu S."/>
            <person name="Wang G."/>
        </authorList>
    </citation>
    <scope>NUCLEOTIDE SEQUENCE [LARGE SCALE GENOMIC DNA]</scope>
    <source>
        <strain evidence="4 5">YS-25</strain>
    </source>
</reference>
<feature type="domain" description="DUF3347" evidence="3">
    <location>
        <begin position="82"/>
        <end position="173"/>
    </location>
</feature>
<dbReference type="Pfam" id="PF11827">
    <property type="entry name" value="DUF3347"/>
    <property type="match status" value="1"/>
</dbReference>
<dbReference type="OrthoDB" id="5513217at2"/>
<comment type="caution">
    <text evidence="4">The sequence shown here is derived from an EMBL/GenBank/DDBJ whole genome shotgun (WGS) entry which is preliminary data.</text>
</comment>
<dbReference type="AlphaFoldDB" id="A0A419S6C2"/>
<sequence length="219" mass="24089">MKNITLSIVAVIMAIITISCNQASNKNQQSSNDTAVVSEEQPSSRPKDDDTVAASIVSETSSGQDAKATGKEEAKNFSIAPIVNDYLSLKNALVSDDDKAAASAGRKLLATLNKMDMNAVPADKHKKYMDITEDAKEHAEHIDKNVGNILHQREHLAMLSEDLKDLISLFGTSKPMYKVFCPMFNDNKGAFWLSDSREVKNPYYGKEMLSCGEVKEEIK</sequence>
<proteinExistence type="predicted"/>
<feature type="region of interest" description="Disordered" evidence="1">
    <location>
        <begin position="24"/>
        <end position="52"/>
    </location>
</feature>
<feature type="signal peptide" evidence="2">
    <location>
        <begin position="1"/>
        <end position="23"/>
    </location>
</feature>
<dbReference type="PROSITE" id="PS51257">
    <property type="entry name" value="PROKAR_LIPOPROTEIN"/>
    <property type="match status" value="1"/>
</dbReference>
<keyword evidence="5" id="KW-1185">Reference proteome</keyword>
<evidence type="ECO:0000313" key="4">
    <source>
        <dbReference type="EMBL" id="RKD16339.1"/>
    </source>
</evidence>
<evidence type="ECO:0000259" key="3">
    <source>
        <dbReference type="Pfam" id="PF11827"/>
    </source>
</evidence>